<keyword evidence="3" id="KW-1185">Reference proteome</keyword>
<feature type="compositionally biased region" description="Basic and acidic residues" evidence="1">
    <location>
        <begin position="18"/>
        <end position="38"/>
    </location>
</feature>
<feature type="compositionally biased region" description="Polar residues" evidence="1">
    <location>
        <begin position="42"/>
        <end position="52"/>
    </location>
</feature>
<dbReference type="AlphaFoldDB" id="A0A6A6SCL0"/>
<feature type="compositionally biased region" description="Polar residues" evidence="1">
    <location>
        <begin position="144"/>
        <end position="177"/>
    </location>
</feature>
<feature type="compositionally biased region" description="Polar residues" evidence="1">
    <location>
        <begin position="300"/>
        <end position="333"/>
    </location>
</feature>
<evidence type="ECO:0000313" key="3">
    <source>
        <dbReference type="Proteomes" id="UP000799753"/>
    </source>
</evidence>
<feature type="region of interest" description="Disordered" evidence="1">
    <location>
        <begin position="18"/>
        <end position="56"/>
    </location>
</feature>
<evidence type="ECO:0000313" key="2">
    <source>
        <dbReference type="EMBL" id="KAF2644897.1"/>
    </source>
</evidence>
<feature type="compositionally biased region" description="Polar residues" evidence="1">
    <location>
        <begin position="235"/>
        <end position="259"/>
    </location>
</feature>
<gene>
    <name evidence="2" type="ORF">P280DRAFT_546311</name>
</gene>
<accession>A0A6A6SCL0</accession>
<evidence type="ECO:0000256" key="1">
    <source>
        <dbReference type="SAM" id="MobiDB-lite"/>
    </source>
</evidence>
<dbReference type="EMBL" id="MU006778">
    <property type="protein sequence ID" value="KAF2644897.1"/>
    <property type="molecule type" value="Genomic_DNA"/>
</dbReference>
<dbReference type="OrthoDB" id="3557758at2759"/>
<protein>
    <submittedName>
        <fullName evidence="2">Uncharacterized protein</fullName>
    </submittedName>
</protein>
<name>A0A6A6SCL0_9PLEO</name>
<feature type="compositionally biased region" description="Polar residues" evidence="1">
    <location>
        <begin position="374"/>
        <end position="388"/>
    </location>
</feature>
<feature type="compositionally biased region" description="Low complexity" evidence="1">
    <location>
        <begin position="334"/>
        <end position="354"/>
    </location>
</feature>
<feature type="region of interest" description="Disordered" evidence="1">
    <location>
        <begin position="219"/>
        <end position="439"/>
    </location>
</feature>
<dbReference type="Proteomes" id="UP000799753">
    <property type="component" value="Unassembled WGS sequence"/>
</dbReference>
<sequence length="764" mass="83475">MLSYPDREKFLQIRSRWESVQSEGDRPCKMVGRREKSMGHQPVTNDENTGPSSFRRKLSHGLSFISSPLAQRKTIHETGLSLNTAGPVVRAPILSREPDGEPSSSSDSKTGRDPPVLRKTPPSSNGTGKENILDADATPKPLPRSQTMSFIPRPNRNSSMTSTAESDTGSVVKSTIVSLEKIAATSSSKIPTPSPPASERRISSPRQYTTALTAQQAKHVAAGKAFHGAGVRVPSKSSLRSRTTPNLTQLPRSPRSTSFMAHRHSVVPKSSAATGSGKGILKENTSPPTQHHNKRLSLIKENSPQRQNLASPKTYATQRSLGHNSFVTPSKQMSPATPSTTTRQRSSQQVTQTPLAQQRALPKQNRASPKDASNHTPNVNGSAISQNRLLGPMSPPTPPKAKQVNARPSLPRSSTEKDFRKRTFTTPRRSGMSRFQGGAGHEVRRPLLPRSFTVQDLGRLETPPPVPSIPDRFKLPPLPIVPEEGKDSPGVSDRPPPNTIVMVDYPTYGKATTTGKLPSSASAPILHGRDNTLPMHRYYSGQTTGVGSNGNDDVKPLKSILKSPSGLLMLQPKSELSLPMTNDVIAESTSAAEFTANLLLKIRVKEYMPMLYWAGRFQSRFDQWRTEAMRAQLDSRYYITGPLGRCNLDQEGKAACHIFMQLRDLCVSNAAADSLWEYELSYRREHKLLGREYELYPINKYQRDGSNMGSIGRAVRKLTPRKSSFVNLIKGKGWNTDDVSSGSNSNGTYAFSSGGSHASSGHGS</sequence>
<reference evidence="2" key="1">
    <citation type="journal article" date="2020" name="Stud. Mycol.">
        <title>101 Dothideomycetes genomes: a test case for predicting lifestyles and emergence of pathogens.</title>
        <authorList>
            <person name="Haridas S."/>
            <person name="Albert R."/>
            <person name="Binder M."/>
            <person name="Bloem J."/>
            <person name="Labutti K."/>
            <person name="Salamov A."/>
            <person name="Andreopoulos B."/>
            <person name="Baker S."/>
            <person name="Barry K."/>
            <person name="Bills G."/>
            <person name="Bluhm B."/>
            <person name="Cannon C."/>
            <person name="Castanera R."/>
            <person name="Culley D."/>
            <person name="Daum C."/>
            <person name="Ezra D."/>
            <person name="Gonzalez J."/>
            <person name="Henrissat B."/>
            <person name="Kuo A."/>
            <person name="Liang C."/>
            <person name="Lipzen A."/>
            <person name="Lutzoni F."/>
            <person name="Magnuson J."/>
            <person name="Mondo S."/>
            <person name="Nolan M."/>
            <person name="Ohm R."/>
            <person name="Pangilinan J."/>
            <person name="Park H.-J."/>
            <person name="Ramirez L."/>
            <person name="Alfaro M."/>
            <person name="Sun H."/>
            <person name="Tritt A."/>
            <person name="Yoshinaga Y."/>
            <person name="Zwiers L.-H."/>
            <person name="Turgeon B."/>
            <person name="Goodwin S."/>
            <person name="Spatafora J."/>
            <person name="Crous P."/>
            <person name="Grigoriev I."/>
        </authorList>
    </citation>
    <scope>NUCLEOTIDE SEQUENCE</scope>
    <source>
        <strain evidence="2">CBS 473.64</strain>
    </source>
</reference>
<feature type="region of interest" description="Disordered" evidence="1">
    <location>
        <begin position="76"/>
        <end position="206"/>
    </location>
</feature>
<proteinExistence type="predicted"/>
<organism evidence="2 3">
    <name type="scientific">Massarina eburnea CBS 473.64</name>
    <dbReference type="NCBI Taxonomy" id="1395130"/>
    <lineage>
        <taxon>Eukaryota</taxon>
        <taxon>Fungi</taxon>
        <taxon>Dikarya</taxon>
        <taxon>Ascomycota</taxon>
        <taxon>Pezizomycotina</taxon>
        <taxon>Dothideomycetes</taxon>
        <taxon>Pleosporomycetidae</taxon>
        <taxon>Pleosporales</taxon>
        <taxon>Massarineae</taxon>
        <taxon>Massarinaceae</taxon>
        <taxon>Massarina</taxon>
    </lineage>
</organism>